<comment type="caution">
    <text evidence="4">The sequence shown here is derived from an EMBL/GenBank/DDBJ whole genome shotgun (WGS) entry which is preliminary data.</text>
</comment>
<dbReference type="InterPro" id="IPR050748">
    <property type="entry name" value="Glycosyltrans_8_dom-fam"/>
</dbReference>
<dbReference type="Proteomes" id="UP001501490">
    <property type="component" value="Unassembled WGS sequence"/>
</dbReference>
<proteinExistence type="predicted"/>
<name>A0ABP7AJB8_9ACTN</name>
<dbReference type="Gene3D" id="3.90.550.10">
    <property type="entry name" value="Spore Coat Polysaccharide Biosynthesis Protein SpsA, Chain A"/>
    <property type="match status" value="1"/>
</dbReference>
<organism evidence="4 5">
    <name type="scientific">Microlunatus ginsengisoli</name>
    <dbReference type="NCBI Taxonomy" id="363863"/>
    <lineage>
        <taxon>Bacteria</taxon>
        <taxon>Bacillati</taxon>
        <taxon>Actinomycetota</taxon>
        <taxon>Actinomycetes</taxon>
        <taxon>Propionibacteriales</taxon>
        <taxon>Propionibacteriaceae</taxon>
        <taxon>Microlunatus</taxon>
    </lineage>
</organism>
<keyword evidence="1" id="KW-0328">Glycosyltransferase</keyword>
<dbReference type="PANTHER" id="PTHR13778">
    <property type="entry name" value="GLYCOSYLTRANSFERASE 8 DOMAIN-CONTAINING PROTEIN"/>
    <property type="match status" value="1"/>
</dbReference>
<gene>
    <name evidence="4" type="ORF">GCM10022236_40810</name>
</gene>
<dbReference type="InterPro" id="IPR029044">
    <property type="entry name" value="Nucleotide-diphossugar_trans"/>
</dbReference>
<accession>A0ABP7AJB8</accession>
<evidence type="ECO:0000256" key="1">
    <source>
        <dbReference type="ARBA" id="ARBA00022676"/>
    </source>
</evidence>
<sequence>MSNDQIHVALCADAGFAVPLATAVASLATAATTPTTVHVLQSGFDDDLKRRIELGSTGLDVHWYSIDEEDLVGVHNTEFLSTAALFRLMLGSVLPPSVRRVIYVDSDTVVCSDLDELWSTPLDGRVLGAVRDAWSPWAAGVCGPDWEALELNPGASYFNSGVLLIDMSLWRSQTVGQKCLDLLSRARARWGDQDALNVVLAERWRELPRKWNVQTPDLLHSSFAWALWREEIEAAVIAPAIVHYTLRDKPWMPGSTHPATSRWLAALDRTAWCGWRPPPAEDPSELLRRMTAAARAVRRWTQDRRSRLPA</sequence>
<keyword evidence="2" id="KW-0808">Transferase</keyword>
<dbReference type="SUPFAM" id="SSF53448">
    <property type="entry name" value="Nucleotide-diphospho-sugar transferases"/>
    <property type="match status" value="1"/>
</dbReference>
<keyword evidence="5" id="KW-1185">Reference proteome</keyword>
<evidence type="ECO:0000313" key="5">
    <source>
        <dbReference type="Proteomes" id="UP001501490"/>
    </source>
</evidence>
<dbReference type="PANTHER" id="PTHR13778:SF47">
    <property type="entry name" value="LIPOPOLYSACCHARIDE 1,3-GALACTOSYLTRANSFERASE"/>
    <property type="match status" value="1"/>
</dbReference>
<evidence type="ECO:0000256" key="2">
    <source>
        <dbReference type="ARBA" id="ARBA00022679"/>
    </source>
</evidence>
<dbReference type="RefSeq" id="WP_344808052.1">
    <property type="nucleotide sequence ID" value="NZ_BAABAB010000033.1"/>
</dbReference>
<evidence type="ECO:0000256" key="3">
    <source>
        <dbReference type="ARBA" id="ARBA00022723"/>
    </source>
</evidence>
<evidence type="ECO:0000313" key="4">
    <source>
        <dbReference type="EMBL" id="GAA3634014.1"/>
    </source>
</evidence>
<dbReference type="InterPro" id="IPR002495">
    <property type="entry name" value="Glyco_trans_8"/>
</dbReference>
<dbReference type="Pfam" id="PF01501">
    <property type="entry name" value="Glyco_transf_8"/>
    <property type="match status" value="1"/>
</dbReference>
<protein>
    <submittedName>
        <fullName evidence="4">Glycosyltransferase family 8 protein</fullName>
    </submittedName>
</protein>
<keyword evidence="3" id="KW-0479">Metal-binding</keyword>
<reference evidence="5" key="1">
    <citation type="journal article" date="2019" name="Int. J. Syst. Evol. Microbiol.">
        <title>The Global Catalogue of Microorganisms (GCM) 10K type strain sequencing project: providing services to taxonomists for standard genome sequencing and annotation.</title>
        <authorList>
            <consortium name="The Broad Institute Genomics Platform"/>
            <consortium name="The Broad Institute Genome Sequencing Center for Infectious Disease"/>
            <person name="Wu L."/>
            <person name="Ma J."/>
        </authorList>
    </citation>
    <scope>NUCLEOTIDE SEQUENCE [LARGE SCALE GENOMIC DNA]</scope>
    <source>
        <strain evidence="5">JCM 16929</strain>
    </source>
</reference>
<dbReference type="CDD" id="cd04194">
    <property type="entry name" value="GT8_A4GalT_like"/>
    <property type="match status" value="1"/>
</dbReference>
<dbReference type="EMBL" id="BAABAB010000033">
    <property type="protein sequence ID" value="GAA3634014.1"/>
    <property type="molecule type" value="Genomic_DNA"/>
</dbReference>